<sequence>MGEAMEEVGGDGFLLSPTVTRRNIAEIADGLAPALRKRGLIRDGYHHSTFRENLLEF</sequence>
<protein>
    <recommendedName>
        <fullName evidence="3">Luciferase-like domain-containing protein</fullName>
    </recommendedName>
</protein>
<dbReference type="KEGG" id="mdr:MDOR_17950"/>
<dbReference type="GO" id="GO:0016705">
    <property type="term" value="F:oxidoreductase activity, acting on paired donors, with incorporation or reduction of molecular oxygen"/>
    <property type="evidence" value="ECO:0007669"/>
    <property type="project" value="InterPro"/>
</dbReference>
<dbReference type="EMBL" id="AP022605">
    <property type="protein sequence ID" value="BBZ07626.1"/>
    <property type="molecule type" value="Genomic_DNA"/>
</dbReference>
<reference evidence="1 2" key="1">
    <citation type="journal article" date="2019" name="Emerg. Microbes Infect.">
        <title>Comprehensive subspecies identification of 175 nontuberculous mycobacteria species based on 7547 genomic profiles.</title>
        <authorList>
            <person name="Matsumoto Y."/>
            <person name="Kinjo T."/>
            <person name="Motooka D."/>
            <person name="Nabeya D."/>
            <person name="Jung N."/>
            <person name="Uechi K."/>
            <person name="Horii T."/>
            <person name="Iida T."/>
            <person name="Fujita J."/>
            <person name="Nakamura S."/>
        </authorList>
    </citation>
    <scope>NUCLEOTIDE SEQUENCE [LARGE SCALE GENOMIC DNA]</scope>
    <source>
        <strain evidence="1 2">JCM 12405</strain>
    </source>
</reference>
<dbReference type="InterPro" id="IPR036661">
    <property type="entry name" value="Luciferase-like_sf"/>
</dbReference>
<gene>
    <name evidence="1" type="ORF">MDOR_17950</name>
</gene>
<dbReference type="SUPFAM" id="SSF51679">
    <property type="entry name" value="Bacterial luciferase-like"/>
    <property type="match status" value="1"/>
</dbReference>
<evidence type="ECO:0008006" key="3">
    <source>
        <dbReference type="Google" id="ProtNLM"/>
    </source>
</evidence>
<evidence type="ECO:0000313" key="1">
    <source>
        <dbReference type="EMBL" id="BBZ07626.1"/>
    </source>
</evidence>
<organism evidence="1 2">
    <name type="scientific">Mycolicibacterium doricum</name>
    <dbReference type="NCBI Taxonomy" id="126673"/>
    <lineage>
        <taxon>Bacteria</taxon>
        <taxon>Bacillati</taxon>
        <taxon>Actinomycetota</taxon>
        <taxon>Actinomycetes</taxon>
        <taxon>Mycobacteriales</taxon>
        <taxon>Mycobacteriaceae</taxon>
        <taxon>Mycolicibacterium</taxon>
    </lineage>
</organism>
<accession>A0A7I7VQS3</accession>
<dbReference type="AlphaFoldDB" id="A0A7I7VQS3"/>
<dbReference type="Gene3D" id="3.20.20.30">
    <property type="entry name" value="Luciferase-like domain"/>
    <property type="match status" value="1"/>
</dbReference>
<proteinExistence type="predicted"/>
<name>A0A7I7VQS3_9MYCO</name>
<evidence type="ECO:0000313" key="2">
    <source>
        <dbReference type="Proteomes" id="UP000467201"/>
    </source>
</evidence>
<dbReference type="Proteomes" id="UP000467201">
    <property type="component" value="Chromosome"/>
</dbReference>